<dbReference type="InterPro" id="IPR021674">
    <property type="entry name" value="Phage_T4_Gp14_neck-protein"/>
</dbReference>
<sequence>MATNHYFNHYGTDTPDQRLVESIVIESIKSFGIDVHYMPRTEVNTDSIFGEDRISKFEDARMVEVYIKSIDGFEGDGTFVSNFGLEVRDQITFTIARRRFIDLNFETGNRDKEPLEGDLIFFPLSDSLFEIKHVQDTNVFYQMGGLQTFDLVCELFEYADEAIDTGIEELDKIEREESYSIKFTLGTGAGTFTVGEQVYQGSTGYANSAIKGEVFDWNSSTSLLTVGNIIGTFDEDNQMYEYPFSIALEDDTTLLLEDETTNTPNSSTEGKLFFESGASYATTSFDDKVISTDAYANNVGIETVADSILDFTEGNPFSEGSGY</sequence>
<evidence type="ECO:0000313" key="1">
    <source>
        <dbReference type="EMBL" id="SVA36208.1"/>
    </source>
</evidence>
<dbReference type="Pfam" id="PF11649">
    <property type="entry name" value="T4_neck-protein"/>
    <property type="match status" value="1"/>
</dbReference>
<dbReference type="EMBL" id="UINC01008038">
    <property type="protein sequence ID" value="SVA36208.1"/>
    <property type="molecule type" value="Genomic_DNA"/>
</dbReference>
<name>A0A381V8Y3_9ZZZZ</name>
<evidence type="ECO:0008006" key="2">
    <source>
        <dbReference type="Google" id="ProtNLM"/>
    </source>
</evidence>
<protein>
    <recommendedName>
        <fullName evidence="2">Neck protein</fullName>
    </recommendedName>
</protein>
<proteinExistence type="predicted"/>
<accession>A0A381V8Y3</accession>
<organism evidence="1">
    <name type="scientific">marine metagenome</name>
    <dbReference type="NCBI Taxonomy" id="408172"/>
    <lineage>
        <taxon>unclassified sequences</taxon>
        <taxon>metagenomes</taxon>
        <taxon>ecological metagenomes</taxon>
    </lineage>
</organism>
<reference evidence="1" key="1">
    <citation type="submission" date="2018-05" db="EMBL/GenBank/DDBJ databases">
        <authorList>
            <person name="Lanie J.A."/>
            <person name="Ng W.-L."/>
            <person name="Kazmierczak K.M."/>
            <person name="Andrzejewski T.M."/>
            <person name="Davidsen T.M."/>
            <person name="Wayne K.J."/>
            <person name="Tettelin H."/>
            <person name="Glass J.I."/>
            <person name="Rusch D."/>
            <person name="Podicherti R."/>
            <person name="Tsui H.-C.T."/>
            <person name="Winkler M.E."/>
        </authorList>
    </citation>
    <scope>NUCLEOTIDE SEQUENCE</scope>
</reference>
<dbReference type="AlphaFoldDB" id="A0A381V8Y3"/>
<gene>
    <name evidence="1" type="ORF">METZ01_LOCUS89062</name>
</gene>